<comment type="caution">
    <text evidence="1">The sequence shown here is derived from an EMBL/GenBank/DDBJ whole genome shotgun (WGS) entry which is preliminary data.</text>
</comment>
<organism evidence="1 2">
    <name type="scientific">Diphasiastrum complanatum</name>
    <name type="common">Issler's clubmoss</name>
    <name type="synonym">Lycopodium complanatum</name>
    <dbReference type="NCBI Taxonomy" id="34168"/>
    <lineage>
        <taxon>Eukaryota</taxon>
        <taxon>Viridiplantae</taxon>
        <taxon>Streptophyta</taxon>
        <taxon>Embryophyta</taxon>
        <taxon>Tracheophyta</taxon>
        <taxon>Lycopodiopsida</taxon>
        <taxon>Lycopodiales</taxon>
        <taxon>Lycopodiaceae</taxon>
        <taxon>Lycopodioideae</taxon>
        <taxon>Diphasiastrum</taxon>
    </lineage>
</organism>
<keyword evidence="2" id="KW-1185">Reference proteome</keyword>
<gene>
    <name evidence="1" type="ORF">O6H91_20G075800</name>
</gene>
<evidence type="ECO:0000313" key="2">
    <source>
        <dbReference type="Proteomes" id="UP001162992"/>
    </source>
</evidence>
<accession>A0ACC2ARV9</accession>
<protein>
    <submittedName>
        <fullName evidence="1">Uncharacterized protein</fullName>
    </submittedName>
</protein>
<reference evidence="2" key="1">
    <citation type="journal article" date="2024" name="Proc. Natl. Acad. Sci. U.S.A.">
        <title>Extraordinary preservation of gene collinearity over three hundred million years revealed in homosporous lycophytes.</title>
        <authorList>
            <person name="Li C."/>
            <person name="Wickell D."/>
            <person name="Kuo L.Y."/>
            <person name="Chen X."/>
            <person name="Nie B."/>
            <person name="Liao X."/>
            <person name="Peng D."/>
            <person name="Ji J."/>
            <person name="Jenkins J."/>
            <person name="Williams M."/>
            <person name="Shu S."/>
            <person name="Plott C."/>
            <person name="Barry K."/>
            <person name="Rajasekar S."/>
            <person name="Grimwood J."/>
            <person name="Han X."/>
            <person name="Sun S."/>
            <person name="Hou Z."/>
            <person name="He W."/>
            <person name="Dai G."/>
            <person name="Sun C."/>
            <person name="Schmutz J."/>
            <person name="Leebens-Mack J.H."/>
            <person name="Li F.W."/>
            <person name="Wang L."/>
        </authorList>
    </citation>
    <scope>NUCLEOTIDE SEQUENCE [LARGE SCALE GENOMIC DNA]</scope>
    <source>
        <strain evidence="2">cv. PW_Plant_1</strain>
    </source>
</reference>
<name>A0ACC2ARV9_DIPCM</name>
<sequence>MSFRFVSCRLPSFPLHSLAFFLDAHGAAASRGEFLNLTVYGRRKNRIPRAWRSIQIICQHSGTQTTLLSETWLQGFPQNQSLPPILPKKKKRPYVSPRKKLSKKEKKHLGQLSLSAPKNGMLVEELIPVAHNVMAARSILYEGVKKLMKVLAVHACDFCLQIHVGHRGHHIRSCQGPNSNLRNAHHFWVKANIDDILVPVESFHLFDRLAKRIKHDQRFKIDRLPAVLELCIQAGVDLPEYPTLRTHPIKRLTNGEELEGDEDSSDESSQVTAGNGGTQPASEEDKRTHGSCEFNDNLWQDAEKDDPCGIKDETISVVNAEEDIRDTANRTLKAWSAMRRGVQTLMKRYPVKACGYCPEVHVGPCGHGARVCGEFKHQWRDGQHGWQEAALDDIIPPKFVWHVRDGDGPPLANGLRKFYGQAPAVVELCVQGGAKVPDLWKPMMRLDVVIPALEEVEAVA</sequence>
<proteinExistence type="predicted"/>
<dbReference type="EMBL" id="CM055111">
    <property type="protein sequence ID" value="KAJ7520272.1"/>
    <property type="molecule type" value="Genomic_DNA"/>
</dbReference>
<dbReference type="Proteomes" id="UP001162992">
    <property type="component" value="Chromosome 20"/>
</dbReference>
<evidence type="ECO:0000313" key="1">
    <source>
        <dbReference type="EMBL" id="KAJ7520272.1"/>
    </source>
</evidence>